<reference evidence="1 2" key="1">
    <citation type="submission" date="2020-08" db="EMBL/GenBank/DDBJ databases">
        <authorList>
            <person name="Koutsovoulos G."/>
            <person name="Danchin GJ E."/>
        </authorList>
    </citation>
    <scope>NUCLEOTIDE SEQUENCE [LARGE SCALE GENOMIC DNA]</scope>
</reference>
<gene>
    <name evidence="1" type="ORF">MENT_LOCUS6779</name>
</gene>
<accession>A0A6V7U0C3</accession>
<dbReference type="EMBL" id="CAJEWN010000026">
    <property type="protein sequence ID" value="CAD2141144.1"/>
    <property type="molecule type" value="Genomic_DNA"/>
</dbReference>
<sequence>MGSKVMLDSQPTLVFIQVPFGNGKTKASADIIATLGSTRCKGTVHCFNERGCSQSRREHGADLVQNSLARRNFSTFQEVVSRNMPRTWEESIFDFLNKRRNQQKEKETPKNLIHQT</sequence>
<dbReference type="AlphaFoldDB" id="A0A6V7U0C3"/>
<name>A0A6V7U0C3_MELEN</name>
<evidence type="ECO:0000313" key="1">
    <source>
        <dbReference type="EMBL" id="CAD2141144.1"/>
    </source>
</evidence>
<organism evidence="1 2">
    <name type="scientific">Meloidogyne enterolobii</name>
    <name type="common">Root-knot nematode worm</name>
    <name type="synonym">Meloidogyne mayaguensis</name>
    <dbReference type="NCBI Taxonomy" id="390850"/>
    <lineage>
        <taxon>Eukaryota</taxon>
        <taxon>Metazoa</taxon>
        <taxon>Ecdysozoa</taxon>
        <taxon>Nematoda</taxon>
        <taxon>Chromadorea</taxon>
        <taxon>Rhabditida</taxon>
        <taxon>Tylenchina</taxon>
        <taxon>Tylenchomorpha</taxon>
        <taxon>Tylenchoidea</taxon>
        <taxon>Meloidogynidae</taxon>
        <taxon>Meloidogyninae</taxon>
        <taxon>Meloidogyne</taxon>
    </lineage>
</organism>
<proteinExistence type="predicted"/>
<evidence type="ECO:0000313" key="2">
    <source>
        <dbReference type="Proteomes" id="UP000580250"/>
    </source>
</evidence>
<comment type="caution">
    <text evidence="1">The sequence shown here is derived from an EMBL/GenBank/DDBJ whole genome shotgun (WGS) entry which is preliminary data.</text>
</comment>
<protein>
    <submittedName>
        <fullName evidence="1">Uncharacterized protein</fullName>
    </submittedName>
</protein>
<dbReference type="Proteomes" id="UP000580250">
    <property type="component" value="Unassembled WGS sequence"/>
</dbReference>